<sequence>MTLLPLNLRFGVEDALQQDGIFRHHTPLLDLQDLDQSALLGEFVFPGCELLGNDLAITGAA</sequence>
<comment type="caution">
    <text evidence="1">The sequence shown here is derived from an EMBL/GenBank/DDBJ whole genome shotgun (WGS) entry which is preliminary data.</text>
</comment>
<gene>
    <name evidence="1" type="ORF">D8888_11345</name>
</gene>
<dbReference type="EMBL" id="RJMK01000044">
    <property type="protein sequence ID" value="RSI05680.1"/>
    <property type="molecule type" value="Genomic_DNA"/>
</dbReference>
<organism evidence="1 2">
    <name type="scientific">Streptococcus sanguinis</name>
    <dbReference type="NCBI Taxonomy" id="1305"/>
    <lineage>
        <taxon>Bacteria</taxon>
        <taxon>Bacillati</taxon>
        <taxon>Bacillota</taxon>
        <taxon>Bacilli</taxon>
        <taxon>Lactobacillales</taxon>
        <taxon>Streptococcaceae</taxon>
        <taxon>Streptococcus</taxon>
    </lineage>
</organism>
<protein>
    <submittedName>
        <fullName evidence="1">Uncharacterized protein</fullName>
    </submittedName>
</protein>
<name>A0AAE8FVM5_STRSA</name>
<accession>A0AAE8FVM5</accession>
<proteinExistence type="predicted"/>
<evidence type="ECO:0000313" key="2">
    <source>
        <dbReference type="Proteomes" id="UP000272846"/>
    </source>
</evidence>
<dbReference type="AlphaFoldDB" id="A0AAE8FVM5"/>
<dbReference type="Proteomes" id="UP000272846">
    <property type="component" value="Unassembled WGS sequence"/>
</dbReference>
<reference evidence="1 2" key="1">
    <citation type="submission" date="2018-11" db="EMBL/GenBank/DDBJ databases">
        <title>Species Designations Belie Phenotypic and Genotypic Heterogeneity in Oral Streptococci.</title>
        <authorList>
            <person name="Velsko I."/>
        </authorList>
    </citation>
    <scope>NUCLEOTIDE SEQUENCE [LARGE SCALE GENOMIC DNA]</scope>
    <source>
        <strain evidence="1 2">KLC04</strain>
    </source>
</reference>
<evidence type="ECO:0000313" key="1">
    <source>
        <dbReference type="EMBL" id="RSI05680.1"/>
    </source>
</evidence>